<dbReference type="GO" id="GO:0072330">
    <property type="term" value="P:monocarboxylic acid biosynthetic process"/>
    <property type="evidence" value="ECO:0007669"/>
    <property type="project" value="UniProtKB-ARBA"/>
</dbReference>
<organism evidence="4 5">
    <name type="scientific">Penicillium chermesinum</name>
    <dbReference type="NCBI Taxonomy" id="63820"/>
    <lineage>
        <taxon>Eukaryota</taxon>
        <taxon>Fungi</taxon>
        <taxon>Dikarya</taxon>
        <taxon>Ascomycota</taxon>
        <taxon>Pezizomycotina</taxon>
        <taxon>Eurotiomycetes</taxon>
        <taxon>Eurotiomycetidae</taxon>
        <taxon>Eurotiales</taxon>
        <taxon>Aspergillaceae</taxon>
        <taxon>Penicillium</taxon>
    </lineage>
</organism>
<sequence length="588" mass="64973">MDAKSLGSRPLLGRRMLSRREKAVRWMAAGCAAGMLFLSTSKFFSVENYAAPAPVSTAGFSWDRLEPSTSLEYSDCGGGFECARLEVPMDYNKTDGRARKVVLAIVRLPAKVSIGDPRYGGAVLINPGTEQAFLSGHNLQSIVDAEGDPVNDQIKYEDQYFDIIGFDPRGVGETTPAVTCFPDPVSQRNWELQVEAEGMLGSSPSSLPRNWQRMKALNTGCSMLEMTAHPEGDSMMSYVSTPLVARDMITIVEKHGEWRAKQGRDEQRRHDKTHGFDAQRAIVKRTEWRQGQEQLLYWGRSYGTVLGTTFAALFPDRVARAVLDGVVNMDKYYEGRGPNAVIDADAIFDRFGDYCDFVGPVGCPLYTEGGPEAIKRAYWKLEEELYEMPIPVIATANRGPEVITWTDMKAVLRIAVYQPLLAFRILAEKTAALTRGNPLPMADFKHRGHFSACPSGACSIAGPWSPACTRGQDNGLYSSSAILCTDAEFLTNHTMETFQEVWDGIKNDSLVLGDYWAQLQLGCVGWQAKAKYKFTGDTPTAGTLCQADMKPLVGQPSQREISQSRSPADQRLLEVLIAESEQGYFPPI</sequence>
<evidence type="ECO:0000256" key="2">
    <source>
        <dbReference type="ARBA" id="ARBA00022801"/>
    </source>
</evidence>
<accession>A0A9W9PBL0</accession>
<evidence type="ECO:0000313" key="4">
    <source>
        <dbReference type="EMBL" id="KAJ5240253.1"/>
    </source>
</evidence>
<dbReference type="SUPFAM" id="SSF53474">
    <property type="entry name" value="alpha/beta-Hydrolases"/>
    <property type="match status" value="1"/>
</dbReference>
<dbReference type="AlphaFoldDB" id="A0A9W9PBL0"/>
<dbReference type="EMBL" id="JAPQKS010000003">
    <property type="protein sequence ID" value="KAJ5240253.1"/>
    <property type="molecule type" value="Genomic_DNA"/>
</dbReference>
<dbReference type="InterPro" id="IPR029058">
    <property type="entry name" value="AB_hydrolase_fold"/>
</dbReference>
<dbReference type="Gene3D" id="3.40.50.1820">
    <property type="entry name" value="alpha/beta hydrolase"/>
    <property type="match status" value="1"/>
</dbReference>
<evidence type="ECO:0000313" key="5">
    <source>
        <dbReference type="Proteomes" id="UP001150941"/>
    </source>
</evidence>
<keyword evidence="2" id="KW-0378">Hydrolase</keyword>
<name>A0A9W9PBL0_9EURO</name>
<proteinExistence type="inferred from homology"/>
<dbReference type="InterPro" id="IPR051601">
    <property type="entry name" value="Serine_prot/Carboxylest_S33"/>
</dbReference>
<comment type="caution">
    <text evidence="4">The sequence shown here is derived from an EMBL/GenBank/DDBJ whole genome shotgun (WGS) entry which is preliminary data.</text>
</comment>
<evidence type="ECO:0000256" key="1">
    <source>
        <dbReference type="ARBA" id="ARBA00010088"/>
    </source>
</evidence>
<reference evidence="4" key="1">
    <citation type="submission" date="2022-11" db="EMBL/GenBank/DDBJ databases">
        <authorList>
            <person name="Petersen C."/>
        </authorList>
    </citation>
    <scope>NUCLEOTIDE SEQUENCE</scope>
    <source>
        <strain evidence="4">IBT 19713</strain>
    </source>
</reference>
<dbReference type="RefSeq" id="XP_058333172.1">
    <property type="nucleotide sequence ID" value="XM_058474169.1"/>
</dbReference>
<comment type="similarity">
    <text evidence="1">Belongs to the peptidase S33 family.</text>
</comment>
<reference evidence="4" key="2">
    <citation type="journal article" date="2023" name="IMA Fungus">
        <title>Comparative genomic study of the Penicillium genus elucidates a diverse pangenome and 15 lateral gene transfer events.</title>
        <authorList>
            <person name="Petersen C."/>
            <person name="Sorensen T."/>
            <person name="Nielsen M.R."/>
            <person name="Sondergaard T.E."/>
            <person name="Sorensen J.L."/>
            <person name="Fitzpatrick D.A."/>
            <person name="Frisvad J.C."/>
            <person name="Nielsen K.L."/>
        </authorList>
    </citation>
    <scope>NUCLEOTIDE SEQUENCE</scope>
    <source>
        <strain evidence="4">IBT 19713</strain>
    </source>
</reference>
<protein>
    <recommendedName>
        <fullName evidence="3">AB hydrolase-1 domain-containing protein</fullName>
    </recommendedName>
</protein>
<evidence type="ECO:0000259" key="3">
    <source>
        <dbReference type="Pfam" id="PF00561"/>
    </source>
</evidence>
<dbReference type="GO" id="GO:0017000">
    <property type="term" value="P:antibiotic biosynthetic process"/>
    <property type="evidence" value="ECO:0007669"/>
    <property type="project" value="UniProtKB-ARBA"/>
</dbReference>
<dbReference type="GeneID" id="83201472"/>
<dbReference type="OrthoDB" id="425534at2759"/>
<keyword evidence="5" id="KW-1185">Reference proteome</keyword>
<dbReference type="PANTHER" id="PTHR43248">
    <property type="entry name" value="2-SUCCINYL-6-HYDROXY-2,4-CYCLOHEXADIENE-1-CARBOXYLATE SYNTHASE"/>
    <property type="match status" value="1"/>
</dbReference>
<gene>
    <name evidence="4" type="ORF">N7468_004872</name>
</gene>
<dbReference type="PANTHER" id="PTHR43248:SF25">
    <property type="entry name" value="AB HYDROLASE-1 DOMAIN-CONTAINING PROTEIN-RELATED"/>
    <property type="match status" value="1"/>
</dbReference>
<dbReference type="InterPro" id="IPR000073">
    <property type="entry name" value="AB_hydrolase_1"/>
</dbReference>
<dbReference type="GO" id="GO:0016787">
    <property type="term" value="F:hydrolase activity"/>
    <property type="evidence" value="ECO:0007669"/>
    <property type="project" value="UniProtKB-KW"/>
</dbReference>
<dbReference type="Proteomes" id="UP001150941">
    <property type="component" value="Unassembled WGS sequence"/>
</dbReference>
<dbReference type="Pfam" id="PF00561">
    <property type="entry name" value="Abhydrolase_1"/>
    <property type="match status" value="1"/>
</dbReference>
<feature type="domain" description="AB hydrolase-1" evidence="3">
    <location>
        <begin position="160"/>
        <end position="326"/>
    </location>
</feature>